<dbReference type="InterPro" id="IPR020843">
    <property type="entry name" value="ER"/>
</dbReference>
<protein>
    <submittedName>
        <fullName evidence="4">NAD(P)H quinone oxidoreductase</fullName>
    </submittedName>
</protein>
<evidence type="ECO:0000256" key="2">
    <source>
        <dbReference type="ARBA" id="ARBA00023002"/>
    </source>
</evidence>
<dbReference type="SUPFAM" id="SSF50129">
    <property type="entry name" value="GroES-like"/>
    <property type="match status" value="1"/>
</dbReference>
<organism evidence="4 5">
    <name type="scientific">Thalassotalea insulae</name>
    <dbReference type="NCBI Taxonomy" id="2056778"/>
    <lineage>
        <taxon>Bacteria</taxon>
        <taxon>Pseudomonadati</taxon>
        <taxon>Pseudomonadota</taxon>
        <taxon>Gammaproteobacteria</taxon>
        <taxon>Alteromonadales</taxon>
        <taxon>Colwelliaceae</taxon>
        <taxon>Thalassotalea</taxon>
    </lineage>
</organism>
<dbReference type="PANTHER" id="PTHR48106">
    <property type="entry name" value="QUINONE OXIDOREDUCTASE PIG3-RELATED"/>
    <property type="match status" value="1"/>
</dbReference>
<dbReference type="SUPFAM" id="SSF51735">
    <property type="entry name" value="NAD(P)-binding Rossmann-fold domains"/>
    <property type="match status" value="1"/>
</dbReference>
<comment type="caution">
    <text evidence="4">The sequence shown here is derived from an EMBL/GenBank/DDBJ whole genome shotgun (WGS) entry which is preliminary data.</text>
</comment>
<dbReference type="EMBL" id="BSST01000001">
    <property type="protein sequence ID" value="GLX80439.1"/>
    <property type="molecule type" value="Genomic_DNA"/>
</dbReference>
<proteinExistence type="predicted"/>
<feature type="domain" description="Enoyl reductase (ER)" evidence="3">
    <location>
        <begin position="7"/>
        <end position="319"/>
    </location>
</feature>
<keyword evidence="2" id="KW-0560">Oxidoreductase</keyword>
<dbReference type="PANTHER" id="PTHR48106:SF18">
    <property type="entry name" value="QUINONE OXIDOREDUCTASE PIG3"/>
    <property type="match status" value="1"/>
</dbReference>
<dbReference type="InterPro" id="IPR014189">
    <property type="entry name" value="Quinone_OxRdtase_PIG3"/>
</dbReference>
<sequence>MKFINVDDAQALVFAETTMPDIAADECLVKVKAIGVNRADILQRAGKYPPPKGESLILGIEVSGEIVACGDQVTNKAVGDKVCGLVPGGGYAEYVRVNADHLIDLPPHYEYVQGAALAETFLTAYQCLFIIASLQPNENVLIHAGASGVGTAAIQLAKAKQAYVVVTTSNQQKAQACLDLGADEVINYKDTDFAAYCKDKALSFNVIIDVVAGDYLNKNVNIAALDGRIVILSMLGGHFSKQLDVAKLLMKRLTITATTLRNRSDDYKSQLVGEFLQQFSALLSDDTITPVIDRTLPWQQAEQAHQILMTNQNIGKVVLTLD</sequence>
<keyword evidence="1" id="KW-0521">NADP</keyword>
<evidence type="ECO:0000259" key="3">
    <source>
        <dbReference type="SMART" id="SM00829"/>
    </source>
</evidence>
<dbReference type="InterPro" id="IPR011032">
    <property type="entry name" value="GroES-like_sf"/>
</dbReference>
<dbReference type="InterPro" id="IPR013149">
    <property type="entry name" value="ADH-like_C"/>
</dbReference>
<evidence type="ECO:0000256" key="1">
    <source>
        <dbReference type="ARBA" id="ARBA00022857"/>
    </source>
</evidence>
<dbReference type="SMART" id="SM00829">
    <property type="entry name" value="PKS_ER"/>
    <property type="match status" value="1"/>
</dbReference>
<reference evidence="4 5" key="1">
    <citation type="submission" date="2023-03" db="EMBL/GenBank/DDBJ databases">
        <title>Draft genome sequence of Thalassotalea insulae KCTC 62186T.</title>
        <authorList>
            <person name="Sawabe T."/>
        </authorList>
    </citation>
    <scope>NUCLEOTIDE SEQUENCE [LARGE SCALE GENOMIC DNA]</scope>
    <source>
        <strain evidence="4 5">KCTC 62186</strain>
    </source>
</reference>
<accession>A0ABQ6GYX1</accession>
<name>A0ABQ6GYX1_9GAMM</name>
<dbReference type="InterPro" id="IPR036291">
    <property type="entry name" value="NAD(P)-bd_dom_sf"/>
</dbReference>
<dbReference type="Gene3D" id="3.40.50.720">
    <property type="entry name" value="NAD(P)-binding Rossmann-like Domain"/>
    <property type="match status" value="1"/>
</dbReference>
<dbReference type="Pfam" id="PF08240">
    <property type="entry name" value="ADH_N"/>
    <property type="match status" value="1"/>
</dbReference>
<dbReference type="NCBIfam" id="TIGR02824">
    <property type="entry name" value="quinone_pig3"/>
    <property type="match status" value="1"/>
</dbReference>
<evidence type="ECO:0000313" key="4">
    <source>
        <dbReference type="EMBL" id="GLX80439.1"/>
    </source>
</evidence>
<evidence type="ECO:0000313" key="5">
    <source>
        <dbReference type="Proteomes" id="UP001157186"/>
    </source>
</evidence>
<keyword evidence="5" id="KW-1185">Reference proteome</keyword>
<dbReference type="Proteomes" id="UP001157186">
    <property type="component" value="Unassembled WGS sequence"/>
</dbReference>
<dbReference type="Gene3D" id="3.90.180.10">
    <property type="entry name" value="Medium-chain alcohol dehydrogenases, catalytic domain"/>
    <property type="match status" value="1"/>
</dbReference>
<dbReference type="InterPro" id="IPR013154">
    <property type="entry name" value="ADH-like_N"/>
</dbReference>
<dbReference type="RefSeq" id="WP_284246436.1">
    <property type="nucleotide sequence ID" value="NZ_BSST01000001.1"/>
</dbReference>
<dbReference type="Pfam" id="PF00107">
    <property type="entry name" value="ADH_zinc_N"/>
    <property type="match status" value="1"/>
</dbReference>
<dbReference type="CDD" id="cd05276">
    <property type="entry name" value="p53_inducible_oxidoreductase"/>
    <property type="match status" value="1"/>
</dbReference>
<gene>
    <name evidence="4" type="primary">qor</name>
    <name evidence="4" type="ORF">tinsulaeT_37790</name>
</gene>